<keyword evidence="4" id="KW-0479">Metal-binding</keyword>
<evidence type="ECO:0000256" key="9">
    <source>
        <dbReference type="PIRSR" id="PIRSR033096-1"/>
    </source>
</evidence>
<keyword evidence="12" id="KW-1185">Reference proteome</keyword>
<name>A0A914C676_9BILA</name>
<protein>
    <recommendedName>
        <fullName evidence="3">protein-serine/threonine phosphatase</fullName>
        <ecNumber evidence="3">3.1.3.16</ecNumber>
    </recommendedName>
</protein>
<keyword evidence="6" id="KW-0378">Hydrolase</keyword>
<accession>A0A914C676</accession>
<dbReference type="AlphaFoldDB" id="A0A914C676"/>
<evidence type="ECO:0000256" key="10">
    <source>
        <dbReference type="PROSITE-ProRule" id="PRU00339"/>
    </source>
</evidence>
<organism evidence="12 13">
    <name type="scientific">Acrobeloides nanus</name>
    <dbReference type="NCBI Taxonomy" id="290746"/>
    <lineage>
        <taxon>Eukaryota</taxon>
        <taxon>Metazoa</taxon>
        <taxon>Ecdysozoa</taxon>
        <taxon>Nematoda</taxon>
        <taxon>Chromadorea</taxon>
        <taxon>Rhabditida</taxon>
        <taxon>Tylenchina</taxon>
        <taxon>Cephalobomorpha</taxon>
        <taxon>Cephaloboidea</taxon>
        <taxon>Cephalobidae</taxon>
        <taxon>Acrobeloides</taxon>
    </lineage>
</organism>
<dbReference type="InterPro" id="IPR029052">
    <property type="entry name" value="Metallo-depent_PP-like"/>
</dbReference>
<sequence length="541" mass="62416">MCWLNDSIPFLVYAMSTINELLRSVRNKWSVPKKNNQNNVLVNRYLYRASMADDLVASVLQRFESIKIPEEKAAKLKDEANEYFKKEIYDVAIDLYSKAIELDPNVAIYYSNRSMAYLKKELYGLALEDAERSLQLDPNYVKAYYRRASANMALGKFKLALKDYDTVRKAKPSDKDAQKKFDECQKIVKRIAFEKAISCDENKSVAETIDIYKIQVDEGYKGPYLELDISKDFMEKLIDLYKNQGKLHAKYAYKILLEIRKYFTQQPTLVEISVPDRQKFTICGDVHGQFYDLCNIFELNGLPSETNPYLFNGDFVDRGSFSVETIFTLFGFKLLYPNHFYLSRGNHESDVMNKMYGFEGEVKSKYSQKMAELFTEIFNYLPLCHVVNKKIFVCHGGLFKENDITLDKIKAVNRVRQPPDEGIMCDLLWSDPQEENGRAPSKRGVGIQFGPDITENFLKKNDLLYVVRSHEVKPEGYEKHHDGKCYTIFSAPNYCDTIGNKGAFITITGENLFPPRITSFEAVSHPNVKAMAYASSFFNFL</sequence>
<evidence type="ECO:0000256" key="4">
    <source>
        <dbReference type="ARBA" id="ARBA00022723"/>
    </source>
</evidence>
<dbReference type="PANTHER" id="PTHR45668">
    <property type="entry name" value="SERINE/THREONINE-PROTEIN PHOSPHATASE 5-RELATED"/>
    <property type="match status" value="1"/>
</dbReference>
<feature type="repeat" description="TPR" evidence="10">
    <location>
        <begin position="141"/>
        <end position="174"/>
    </location>
</feature>
<dbReference type="InterPro" id="IPR011990">
    <property type="entry name" value="TPR-like_helical_dom_sf"/>
</dbReference>
<dbReference type="Pfam" id="PF13432">
    <property type="entry name" value="TPR_16"/>
    <property type="match status" value="1"/>
</dbReference>
<reference evidence="13" key="1">
    <citation type="submission" date="2022-11" db="UniProtKB">
        <authorList>
            <consortium name="WormBaseParasite"/>
        </authorList>
    </citation>
    <scope>IDENTIFICATION</scope>
</reference>
<dbReference type="Pfam" id="PF00149">
    <property type="entry name" value="Metallophos"/>
    <property type="match status" value="1"/>
</dbReference>
<dbReference type="PRINTS" id="PR00114">
    <property type="entry name" value="STPHPHTASE"/>
</dbReference>
<feature type="repeat" description="TPR" evidence="10">
    <location>
        <begin position="73"/>
        <end position="106"/>
    </location>
</feature>
<dbReference type="WBParaSite" id="ACRNAN_Path_395.g1502.t1">
    <property type="protein sequence ID" value="ACRNAN_Path_395.g1502.t1"/>
    <property type="gene ID" value="ACRNAN_Path_395.g1502"/>
</dbReference>
<dbReference type="SUPFAM" id="SSF48452">
    <property type="entry name" value="TPR-like"/>
    <property type="match status" value="1"/>
</dbReference>
<feature type="domain" description="Serine/threonine specific protein phosphatases" evidence="11">
    <location>
        <begin position="247"/>
        <end position="523"/>
    </location>
</feature>
<evidence type="ECO:0000259" key="11">
    <source>
        <dbReference type="SMART" id="SM00156"/>
    </source>
</evidence>
<proteinExistence type="inferred from homology"/>
<dbReference type="FunFam" id="3.60.21.10:FF:000017">
    <property type="entry name" value="Serine/threonine-protein phosphatase"/>
    <property type="match status" value="1"/>
</dbReference>
<dbReference type="InterPro" id="IPR006186">
    <property type="entry name" value="Ser/Thr-sp_prot-phosphatase"/>
</dbReference>
<evidence type="ECO:0000256" key="5">
    <source>
        <dbReference type="ARBA" id="ARBA00022737"/>
    </source>
</evidence>
<dbReference type="InterPro" id="IPR041753">
    <property type="entry name" value="PP5_C"/>
</dbReference>
<dbReference type="SMART" id="SM00156">
    <property type="entry name" value="PP2Ac"/>
    <property type="match status" value="1"/>
</dbReference>
<dbReference type="InterPro" id="IPR013235">
    <property type="entry name" value="PPP_dom"/>
</dbReference>
<dbReference type="SUPFAM" id="SSF56300">
    <property type="entry name" value="Metallo-dependent phosphatases"/>
    <property type="match status" value="1"/>
</dbReference>
<evidence type="ECO:0000256" key="8">
    <source>
        <dbReference type="ARBA" id="ARBA00023211"/>
    </source>
</evidence>
<dbReference type="Gene3D" id="3.60.21.10">
    <property type="match status" value="1"/>
</dbReference>
<dbReference type="PIRSF" id="PIRSF033096">
    <property type="entry name" value="PPPtase_5"/>
    <property type="match status" value="1"/>
</dbReference>
<evidence type="ECO:0000313" key="13">
    <source>
        <dbReference type="WBParaSite" id="ACRNAN_Path_395.g1502.t1"/>
    </source>
</evidence>
<evidence type="ECO:0000256" key="2">
    <source>
        <dbReference type="ARBA" id="ARBA00008786"/>
    </source>
</evidence>
<dbReference type="GO" id="GO:0046872">
    <property type="term" value="F:metal ion binding"/>
    <property type="evidence" value="ECO:0007669"/>
    <property type="project" value="UniProtKB-KW"/>
</dbReference>
<dbReference type="EC" id="3.1.3.16" evidence="3"/>
<evidence type="ECO:0000256" key="6">
    <source>
        <dbReference type="ARBA" id="ARBA00022801"/>
    </source>
</evidence>
<keyword evidence="8" id="KW-0464">Manganese</keyword>
<dbReference type="InterPro" id="IPR051134">
    <property type="entry name" value="PPP_phosphatase"/>
</dbReference>
<dbReference type="PANTHER" id="PTHR45668:SF5">
    <property type="entry name" value="SERINE_THREONINE-PROTEIN PHOSPHATASE 5"/>
    <property type="match status" value="1"/>
</dbReference>
<dbReference type="Gene3D" id="1.25.40.10">
    <property type="entry name" value="Tetratricopeptide repeat domain"/>
    <property type="match status" value="1"/>
</dbReference>
<dbReference type="Pfam" id="PF08321">
    <property type="entry name" value="PPP5"/>
    <property type="match status" value="1"/>
</dbReference>
<keyword evidence="5" id="KW-0677">Repeat</keyword>
<dbReference type="PROSITE" id="PS50005">
    <property type="entry name" value="TPR"/>
    <property type="match status" value="3"/>
</dbReference>
<evidence type="ECO:0000256" key="1">
    <source>
        <dbReference type="ARBA" id="ARBA00001936"/>
    </source>
</evidence>
<dbReference type="GO" id="GO:0004722">
    <property type="term" value="F:protein serine/threonine phosphatase activity"/>
    <property type="evidence" value="ECO:0007669"/>
    <property type="project" value="UniProtKB-EC"/>
</dbReference>
<dbReference type="InterPro" id="IPR019734">
    <property type="entry name" value="TPR_rpt"/>
</dbReference>
<comment type="cofactor">
    <cofactor evidence="1">
        <name>Mn(2+)</name>
        <dbReference type="ChEBI" id="CHEBI:29035"/>
    </cofactor>
</comment>
<evidence type="ECO:0000256" key="3">
    <source>
        <dbReference type="ARBA" id="ARBA00013081"/>
    </source>
</evidence>
<feature type="active site" description="Proton donor/acceptor" evidence="9">
    <location>
        <position position="347"/>
    </location>
</feature>
<keyword evidence="7 10" id="KW-0802">TPR repeat</keyword>
<evidence type="ECO:0000313" key="12">
    <source>
        <dbReference type="Proteomes" id="UP000887540"/>
    </source>
</evidence>
<evidence type="ECO:0000256" key="7">
    <source>
        <dbReference type="ARBA" id="ARBA00022803"/>
    </source>
</evidence>
<dbReference type="CDD" id="cd07417">
    <property type="entry name" value="MPP_PP5_C"/>
    <property type="match status" value="1"/>
</dbReference>
<dbReference type="InterPro" id="IPR004843">
    <property type="entry name" value="Calcineurin-like_PHP"/>
</dbReference>
<comment type="similarity">
    <text evidence="2">Belongs to the PPP phosphatase family. PP-5 (PP-T) subfamily.</text>
</comment>
<feature type="repeat" description="TPR" evidence="10">
    <location>
        <begin position="107"/>
        <end position="140"/>
    </location>
</feature>
<dbReference type="Proteomes" id="UP000887540">
    <property type="component" value="Unplaced"/>
</dbReference>
<dbReference type="SMART" id="SM00028">
    <property type="entry name" value="TPR"/>
    <property type="match status" value="3"/>
</dbReference>